<gene>
    <name evidence="2" type="ORF">C480_10305</name>
</gene>
<reference evidence="2 3" key="1">
    <citation type="journal article" date="2014" name="PLoS Genet.">
        <title>Phylogenetically driven sequencing of extremely halophilic archaea reveals strategies for static and dynamic osmo-response.</title>
        <authorList>
            <person name="Becker E.A."/>
            <person name="Seitzer P.M."/>
            <person name="Tritt A."/>
            <person name="Larsen D."/>
            <person name="Krusor M."/>
            <person name="Yao A.I."/>
            <person name="Wu D."/>
            <person name="Madern D."/>
            <person name="Eisen J.A."/>
            <person name="Darling A.E."/>
            <person name="Facciotti M.T."/>
        </authorList>
    </citation>
    <scope>NUCLEOTIDE SEQUENCE [LARGE SCALE GENOMIC DNA]</scope>
    <source>
        <strain evidence="2 3">DSM 13077</strain>
    </source>
</reference>
<dbReference type="EMBL" id="AOIP01000022">
    <property type="protein sequence ID" value="ELZ05782.1"/>
    <property type="molecule type" value="Genomic_DNA"/>
</dbReference>
<dbReference type="OrthoDB" id="375608at2157"/>
<protein>
    <submittedName>
        <fullName evidence="2">Uncharacterized protein</fullName>
    </submittedName>
</protein>
<sequence length="171" mass="19113">MSDDIPDPVRTVSVEKAHLLHEQAAFSEDEYENADNEIEAAYHETRVEYTHERIEQIEGDGLRGIDVRESRDEFKDEFDEYDEECVKGAKLAAKWDTEKQILREYFDEGEDTVEVGEAMNVMGYEDGAVAFHGPGGKAIVEFSDETNARAAADCILDGVGAEDDAAMIGQR</sequence>
<comment type="caution">
    <text evidence="2">The sequence shown here is derived from an EMBL/GenBank/DDBJ whole genome shotgun (WGS) entry which is preliminary data.</text>
</comment>
<keyword evidence="3" id="KW-1185">Reference proteome</keyword>
<dbReference type="RefSeq" id="WP_006665525.1">
    <property type="nucleotide sequence ID" value="NZ_AOIP01000022.1"/>
</dbReference>
<evidence type="ECO:0000313" key="3">
    <source>
        <dbReference type="Proteomes" id="UP000011591"/>
    </source>
</evidence>
<proteinExistence type="predicted"/>
<keyword evidence="1" id="KW-0175">Coiled coil</keyword>
<dbReference type="Proteomes" id="UP000011591">
    <property type="component" value="Unassembled WGS sequence"/>
</dbReference>
<accession>M0B5G8</accession>
<name>M0B5G8_9EURY</name>
<organism evidence="2 3">
    <name type="scientific">Natrialba aegyptia DSM 13077</name>
    <dbReference type="NCBI Taxonomy" id="1227491"/>
    <lineage>
        <taxon>Archaea</taxon>
        <taxon>Methanobacteriati</taxon>
        <taxon>Methanobacteriota</taxon>
        <taxon>Stenosarchaea group</taxon>
        <taxon>Halobacteria</taxon>
        <taxon>Halobacteriales</taxon>
        <taxon>Natrialbaceae</taxon>
        <taxon>Natrialba</taxon>
    </lineage>
</organism>
<evidence type="ECO:0000313" key="2">
    <source>
        <dbReference type="EMBL" id="ELZ05782.1"/>
    </source>
</evidence>
<evidence type="ECO:0000256" key="1">
    <source>
        <dbReference type="SAM" id="Coils"/>
    </source>
</evidence>
<dbReference type="PATRIC" id="fig|1227491.4.peg.2119"/>
<feature type="coiled-coil region" evidence="1">
    <location>
        <begin position="17"/>
        <end position="44"/>
    </location>
</feature>
<dbReference type="AlphaFoldDB" id="M0B5G8"/>